<evidence type="ECO:0000256" key="4">
    <source>
        <dbReference type="ARBA" id="ARBA00023136"/>
    </source>
</evidence>
<dbReference type="PANTHER" id="PTHR23530">
    <property type="entry name" value="TRANSPORT PROTEIN-RELATED"/>
    <property type="match status" value="1"/>
</dbReference>
<reference evidence="6 7" key="1">
    <citation type="submission" date="2018-09" db="EMBL/GenBank/DDBJ databases">
        <title>Comparative Genomics of Wolbachia-Cardinium Dual Endosymbiosis in a Plant-Parasitic Nematode.</title>
        <authorList>
            <person name="Brown A.M.V."/>
            <person name="Wasala S.K."/>
            <person name="Howe D.K."/>
            <person name="Peetz A.B."/>
            <person name="Zasada I.A."/>
            <person name="Denver D.R."/>
        </authorList>
    </citation>
    <scope>NUCLEOTIDE SEQUENCE [LARGE SCALE GENOMIC DNA]</scope>
    <source>
        <strain evidence="6 7">Pp_1</strain>
    </source>
</reference>
<feature type="transmembrane region" description="Helical" evidence="5">
    <location>
        <begin position="21"/>
        <end position="43"/>
    </location>
</feature>
<dbReference type="Proteomes" id="UP000270927">
    <property type="component" value="Unassembled WGS sequence"/>
</dbReference>
<dbReference type="InterPro" id="IPR005829">
    <property type="entry name" value="Sugar_transporter_CS"/>
</dbReference>
<dbReference type="InterPro" id="IPR053160">
    <property type="entry name" value="MFS_DHA3_Transporter"/>
</dbReference>
<keyword evidence="4 5" id="KW-0472">Membrane</keyword>
<evidence type="ECO:0000256" key="3">
    <source>
        <dbReference type="ARBA" id="ARBA00022989"/>
    </source>
</evidence>
<feature type="transmembrane region" description="Helical" evidence="5">
    <location>
        <begin position="176"/>
        <end position="193"/>
    </location>
</feature>
<evidence type="ECO:0000256" key="2">
    <source>
        <dbReference type="ARBA" id="ARBA00022692"/>
    </source>
</evidence>
<comment type="caution">
    <text evidence="6">The sequence shown here is derived from an EMBL/GenBank/DDBJ whole genome shotgun (WGS) entry which is preliminary data.</text>
</comment>
<dbReference type="RefSeq" id="WP_123662957.1">
    <property type="nucleotide sequence ID" value="NZ_RARA01000024.1"/>
</dbReference>
<sequence>MRKIFTMPITFAYANRVLRNLGMFTFLVAAAHACIAGNDALFFLSRGMNYTKINALEVVASAGALLLEIPTGVIADRYGRKYALISSCILRTIAYLFVASIPIYGILALAYFCLGFGQSFQSGALNAWIAENITASPNSKAEMEYQFIVNRNFGNLGNIAGAIMGYFASFYSNSTISWWMAAGCCLLACLIMIHTKQLYPSQHSTALISHSSKFSAIALIKKTHKGLQILYSHTSILSVTLFTCLSQIGAVGLMKTWQPVFEHLLEDSSKLRLMYGSFGIMSFIANGIVNISSHISDKKRLITFALLSGLPILLFFYLRITAVVALCLYLVHVIGETAQVPIVYTVMHNNITGNQRATVESWYEWLIHLFKLAGFMFMGKLTDLYGYKCIYTISGLFFLLAIMPLCLMQRKSSV</sequence>
<feature type="transmembrane region" description="Helical" evidence="5">
    <location>
        <begin position="385"/>
        <end position="407"/>
    </location>
</feature>
<accession>A0A3N2QC52</accession>
<dbReference type="CDD" id="cd06174">
    <property type="entry name" value="MFS"/>
    <property type="match status" value="1"/>
</dbReference>
<dbReference type="PROSITE" id="PS00216">
    <property type="entry name" value="SUGAR_TRANSPORT_1"/>
    <property type="match status" value="1"/>
</dbReference>
<feature type="transmembrane region" description="Helical" evidence="5">
    <location>
        <begin position="273"/>
        <end position="292"/>
    </location>
</feature>
<evidence type="ECO:0000313" key="7">
    <source>
        <dbReference type="Proteomes" id="UP000270927"/>
    </source>
</evidence>
<evidence type="ECO:0000256" key="5">
    <source>
        <dbReference type="SAM" id="Phobius"/>
    </source>
</evidence>
<dbReference type="Pfam" id="PF07690">
    <property type="entry name" value="MFS_1"/>
    <property type="match status" value="1"/>
</dbReference>
<dbReference type="GO" id="GO:0022857">
    <property type="term" value="F:transmembrane transporter activity"/>
    <property type="evidence" value="ECO:0007669"/>
    <property type="project" value="InterPro"/>
</dbReference>
<gene>
    <name evidence="6" type="ORF">EDM02_03055</name>
</gene>
<protein>
    <submittedName>
        <fullName evidence="6">MFS transporter</fullName>
    </submittedName>
</protein>
<keyword evidence="7" id="KW-1185">Reference proteome</keyword>
<evidence type="ECO:0000256" key="1">
    <source>
        <dbReference type="ARBA" id="ARBA00004141"/>
    </source>
</evidence>
<feature type="transmembrane region" description="Helical" evidence="5">
    <location>
        <begin position="95"/>
        <end position="117"/>
    </location>
</feature>
<keyword evidence="2 5" id="KW-0812">Transmembrane</keyword>
<dbReference type="InterPro" id="IPR036259">
    <property type="entry name" value="MFS_trans_sf"/>
</dbReference>
<dbReference type="AlphaFoldDB" id="A0A3N2QC52"/>
<name>A0A3N2QC52_9BACT</name>
<evidence type="ECO:0000313" key="6">
    <source>
        <dbReference type="EMBL" id="ROT47388.1"/>
    </source>
</evidence>
<dbReference type="PANTHER" id="PTHR23530:SF1">
    <property type="entry name" value="PERMEASE, MAJOR FACILITATOR SUPERFAMILY-RELATED"/>
    <property type="match status" value="1"/>
</dbReference>
<dbReference type="OrthoDB" id="9816124at2"/>
<dbReference type="Gene3D" id="1.20.1250.20">
    <property type="entry name" value="MFS general substrate transporter like domains"/>
    <property type="match status" value="1"/>
</dbReference>
<feature type="transmembrane region" description="Helical" evidence="5">
    <location>
        <begin position="304"/>
        <end position="331"/>
    </location>
</feature>
<dbReference type="GO" id="GO:0016020">
    <property type="term" value="C:membrane"/>
    <property type="evidence" value="ECO:0007669"/>
    <property type="project" value="UniProtKB-SubCell"/>
</dbReference>
<feature type="transmembrane region" description="Helical" evidence="5">
    <location>
        <begin position="229"/>
        <end position="253"/>
    </location>
</feature>
<proteinExistence type="predicted"/>
<keyword evidence="3 5" id="KW-1133">Transmembrane helix</keyword>
<dbReference type="SUPFAM" id="SSF103473">
    <property type="entry name" value="MFS general substrate transporter"/>
    <property type="match status" value="1"/>
</dbReference>
<feature type="transmembrane region" description="Helical" evidence="5">
    <location>
        <begin position="55"/>
        <end position="75"/>
    </location>
</feature>
<dbReference type="EMBL" id="RARA01000024">
    <property type="protein sequence ID" value="ROT47388.1"/>
    <property type="molecule type" value="Genomic_DNA"/>
</dbReference>
<comment type="subcellular location">
    <subcellularLocation>
        <location evidence="1">Membrane</location>
        <topology evidence="1">Multi-pass membrane protein</topology>
    </subcellularLocation>
</comment>
<dbReference type="InterPro" id="IPR011701">
    <property type="entry name" value="MFS"/>
</dbReference>
<organism evidence="6 7">
    <name type="scientific">Candidatus Cardinium hertigii</name>
    <dbReference type="NCBI Taxonomy" id="247481"/>
    <lineage>
        <taxon>Bacteria</taxon>
        <taxon>Pseudomonadati</taxon>
        <taxon>Bacteroidota</taxon>
        <taxon>Cytophagia</taxon>
        <taxon>Cytophagales</taxon>
        <taxon>Amoebophilaceae</taxon>
        <taxon>Candidatus Cardinium</taxon>
    </lineage>
</organism>